<keyword evidence="1 3" id="KW-0245">EGF-like domain</keyword>
<accession>A0A7J6WDL5</accession>
<dbReference type="SMART" id="SM00179">
    <property type="entry name" value="EGF_CA"/>
    <property type="match status" value="1"/>
</dbReference>
<dbReference type="InterPro" id="IPR049883">
    <property type="entry name" value="NOTCH1_EGF-like"/>
</dbReference>
<dbReference type="AlphaFoldDB" id="A0A7J6WDL5"/>
<dbReference type="SMART" id="SM00181">
    <property type="entry name" value="EGF"/>
    <property type="match status" value="1"/>
</dbReference>
<dbReference type="GO" id="GO:0005509">
    <property type="term" value="F:calcium ion binding"/>
    <property type="evidence" value="ECO:0007669"/>
    <property type="project" value="InterPro"/>
</dbReference>
<keyword evidence="6" id="KW-1185">Reference proteome</keyword>
<dbReference type="PROSITE" id="PS01187">
    <property type="entry name" value="EGF_CA"/>
    <property type="match status" value="1"/>
</dbReference>
<proteinExistence type="predicted"/>
<reference evidence="5 6" key="1">
    <citation type="submission" date="2020-06" db="EMBL/GenBank/DDBJ databases">
        <title>Transcriptomic and genomic resources for Thalictrum thalictroides and T. hernandezii: Facilitating candidate gene discovery in an emerging model plant lineage.</title>
        <authorList>
            <person name="Arias T."/>
            <person name="Riano-Pachon D.M."/>
            <person name="Di Stilio V.S."/>
        </authorList>
    </citation>
    <scope>NUCLEOTIDE SEQUENCE [LARGE SCALE GENOMIC DNA]</scope>
    <source>
        <strain evidence="6">cv. WT478/WT964</strain>
        <tissue evidence="5">Leaves</tissue>
    </source>
</reference>
<evidence type="ECO:0000256" key="3">
    <source>
        <dbReference type="PROSITE-ProRule" id="PRU00076"/>
    </source>
</evidence>
<organism evidence="5 6">
    <name type="scientific">Thalictrum thalictroides</name>
    <name type="common">Rue-anemone</name>
    <name type="synonym">Anemone thalictroides</name>
    <dbReference type="NCBI Taxonomy" id="46969"/>
    <lineage>
        <taxon>Eukaryota</taxon>
        <taxon>Viridiplantae</taxon>
        <taxon>Streptophyta</taxon>
        <taxon>Embryophyta</taxon>
        <taxon>Tracheophyta</taxon>
        <taxon>Spermatophyta</taxon>
        <taxon>Magnoliopsida</taxon>
        <taxon>Ranunculales</taxon>
        <taxon>Ranunculaceae</taxon>
        <taxon>Thalictroideae</taxon>
        <taxon>Thalictrum</taxon>
    </lineage>
</organism>
<name>A0A7J6WDL5_THATH</name>
<comment type="caution">
    <text evidence="5">The sequence shown here is derived from an EMBL/GenBank/DDBJ whole genome shotgun (WGS) entry which is preliminary data.</text>
</comment>
<dbReference type="OrthoDB" id="690332at2759"/>
<evidence type="ECO:0000313" key="5">
    <source>
        <dbReference type="EMBL" id="KAF5194700.1"/>
    </source>
</evidence>
<sequence>MAPDINECENENPCKHGTCKNIPGNYTCQCPFGHHGDGKVGPCTINTASKIMISIGAIIFFVA</sequence>
<evidence type="ECO:0000256" key="1">
    <source>
        <dbReference type="ARBA" id="ARBA00022536"/>
    </source>
</evidence>
<dbReference type="Gene3D" id="2.10.25.10">
    <property type="entry name" value="Laminin"/>
    <property type="match status" value="1"/>
</dbReference>
<evidence type="ECO:0000259" key="4">
    <source>
        <dbReference type="PROSITE" id="PS50026"/>
    </source>
</evidence>
<dbReference type="PROSITE" id="PS00010">
    <property type="entry name" value="ASX_HYDROXYL"/>
    <property type="match status" value="1"/>
</dbReference>
<dbReference type="EMBL" id="JABWDY010018361">
    <property type="protein sequence ID" value="KAF5194700.1"/>
    <property type="molecule type" value="Genomic_DNA"/>
</dbReference>
<dbReference type="InterPro" id="IPR000152">
    <property type="entry name" value="EGF-type_Asp/Asn_hydroxyl_site"/>
</dbReference>
<comment type="caution">
    <text evidence="3">Lacks conserved residue(s) required for the propagation of feature annotation.</text>
</comment>
<dbReference type="Proteomes" id="UP000554482">
    <property type="component" value="Unassembled WGS sequence"/>
</dbReference>
<evidence type="ECO:0000256" key="2">
    <source>
        <dbReference type="ARBA" id="ARBA00023157"/>
    </source>
</evidence>
<keyword evidence="2" id="KW-1015">Disulfide bond</keyword>
<gene>
    <name evidence="5" type="ORF">FRX31_015713</name>
</gene>
<dbReference type="FunFam" id="2.10.25.10:FF:000068">
    <property type="entry name" value="Latent transforming growth factor beta binding protein 3"/>
    <property type="match status" value="1"/>
</dbReference>
<feature type="non-terminal residue" evidence="5">
    <location>
        <position position="63"/>
    </location>
</feature>
<evidence type="ECO:0000313" key="6">
    <source>
        <dbReference type="Proteomes" id="UP000554482"/>
    </source>
</evidence>
<dbReference type="InterPro" id="IPR018097">
    <property type="entry name" value="EGF_Ca-bd_CS"/>
</dbReference>
<dbReference type="PROSITE" id="PS50026">
    <property type="entry name" value="EGF_3"/>
    <property type="match status" value="1"/>
</dbReference>
<dbReference type="Pfam" id="PF07645">
    <property type="entry name" value="EGF_CA"/>
    <property type="match status" value="1"/>
</dbReference>
<dbReference type="CDD" id="cd00054">
    <property type="entry name" value="EGF_CA"/>
    <property type="match status" value="1"/>
</dbReference>
<dbReference type="InterPro" id="IPR000742">
    <property type="entry name" value="EGF"/>
</dbReference>
<dbReference type="SUPFAM" id="SSF57196">
    <property type="entry name" value="EGF/Laminin"/>
    <property type="match status" value="1"/>
</dbReference>
<protein>
    <recommendedName>
        <fullName evidence="4">EGF-like domain-containing protein</fullName>
    </recommendedName>
</protein>
<dbReference type="InterPro" id="IPR001881">
    <property type="entry name" value="EGF-like_Ca-bd_dom"/>
</dbReference>
<feature type="domain" description="EGF-like" evidence="4">
    <location>
        <begin position="4"/>
        <end position="37"/>
    </location>
</feature>